<name>I1I4S4_BRADI</name>
<organism evidence="3">
    <name type="scientific">Brachypodium distachyon</name>
    <name type="common">Purple false brome</name>
    <name type="synonym">Trachynia distachya</name>
    <dbReference type="NCBI Taxonomy" id="15368"/>
    <lineage>
        <taxon>Eukaryota</taxon>
        <taxon>Viridiplantae</taxon>
        <taxon>Streptophyta</taxon>
        <taxon>Embryophyta</taxon>
        <taxon>Tracheophyta</taxon>
        <taxon>Spermatophyta</taxon>
        <taxon>Magnoliopsida</taxon>
        <taxon>Liliopsida</taxon>
        <taxon>Poales</taxon>
        <taxon>Poaceae</taxon>
        <taxon>BOP clade</taxon>
        <taxon>Pooideae</taxon>
        <taxon>Stipodae</taxon>
        <taxon>Brachypodieae</taxon>
        <taxon>Brachypodium</taxon>
    </lineage>
</organism>
<keyword evidence="1" id="KW-0472">Membrane</keyword>
<dbReference type="PANTHER" id="PTHR35718">
    <property type="entry name" value="EXPRESSED PROTEIN"/>
    <property type="match status" value="1"/>
</dbReference>
<dbReference type="Gramene" id="KQJ97137">
    <property type="protein sequence ID" value="KQJ97137"/>
    <property type="gene ID" value="BRADI_3g29000v3"/>
</dbReference>
<protein>
    <submittedName>
        <fullName evidence="3 4">Uncharacterized protein</fullName>
    </submittedName>
</protein>
<dbReference type="RefSeq" id="XP_003571890.1">
    <property type="nucleotide sequence ID" value="XM_003571842.4"/>
</dbReference>
<evidence type="ECO:0000256" key="1">
    <source>
        <dbReference type="SAM" id="Phobius"/>
    </source>
</evidence>
<reference evidence="3 4" key="1">
    <citation type="journal article" date="2010" name="Nature">
        <title>Genome sequencing and analysis of the model grass Brachypodium distachyon.</title>
        <authorList>
            <consortium name="International Brachypodium Initiative"/>
        </authorList>
    </citation>
    <scope>NUCLEOTIDE SEQUENCE [LARGE SCALE GENOMIC DNA]</scope>
    <source>
        <strain evidence="3">Bd21</strain>
        <strain evidence="4">cv. Bd21</strain>
    </source>
</reference>
<dbReference type="Proteomes" id="UP000008810">
    <property type="component" value="Chromosome 3"/>
</dbReference>
<dbReference type="PANTHER" id="PTHR35718:SF1">
    <property type="entry name" value="EXPRESSED PROTEIN"/>
    <property type="match status" value="1"/>
</dbReference>
<dbReference type="eggNOG" id="ENOG502S1VQ">
    <property type="taxonomic scope" value="Eukaryota"/>
</dbReference>
<sequence length="162" mass="15954">MAMKALLLLLAASLLLLPTTGEMTIRRMAEAAAAHPHGLPFESPLALSPAAYEFFHPRARAQLAGARAPGLAPRGQPRGANGVSAASVARADHEEGAAGRPGARRGGAVRAGVVAGVFAGAAAVVLAALGLAYAVARRRVGVVAHGGGDAEAEAAGAAKSSA</sequence>
<dbReference type="EnsemblPlants" id="KQJ97137">
    <property type="protein sequence ID" value="KQJ97137"/>
    <property type="gene ID" value="BRADI_3g29000v3"/>
</dbReference>
<proteinExistence type="predicted"/>
<dbReference type="AlphaFoldDB" id="I1I4S4"/>
<dbReference type="OMA" id="ESKAKTH"/>
<feature type="signal peptide" evidence="2">
    <location>
        <begin position="1"/>
        <end position="21"/>
    </location>
</feature>
<dbReference type="KEGG" id="bdi:100831139"/>
<evidence type="ECO:0000313" key="5">
    <source>
        <dbReference type="Proteomes" id="UP000008810"/>
    </source>
</evidence>
<keyword evidence="5" id="KW-1185">Reference proteome</keyword>
<evidence type="ECO:0000313" key="4">
    <source>
        <dbReference type="EnsemblPlants" id="KQJ97137"/>
    </source>
</evidence>
<feature type="transmembrane region" description="Helical" evidence="1">
    <location>
        <begin position="113"/>
        <end position="136"/>
    </location>
</feature>
<dbReference type="HOGENOM" id="CLU_141280_0_0_1"/>
<dbReference type="EMBL" id="CM000882">
    <property type="protein sequence ID" value="KQJ97137.1"/>
    <property type="molecule type" value="Genomic_DNA"/>
</dbReference>
<keyword evidence="2" id="KW-0732">Signal</keyword>
<evidence type="ECO:0000313" key="3">
    <source>
        <dbReference type="EMBL" id="KQJ97137.1"/>
    </source>
</evidence>
<keyword evidence="1" id="KW-1133">Transmembrane helix</keyword>
<keyword evidence="1" id="KW-0812">Transmembrane</keyword>
<dbReference type="GeneID" id="100831139"/>
<dbReference type="OrthoDB" id="693479at2759"/>
<accession>I1I4S4</accession>
<reference evidence="4" key="3">
    <citation type="submission" date="2018-08" db="UniProtKB">
        <authorList>
            <consortium name="EnsemblPlants"/>
        </authorList>
    </citation>
    <scope>IDENTIFICATION</scope>
    <source>
        <strain evidence="4">cv. Bd21</strain>
    </source>
</reference>
<reference evidence="3" key="2">
    <citation type="submission" date="2017-06" db="EMBL/GenBank/DDBJ databases">
        <title>WGS assembly of Brachypodium distachyon.</title>
        <authorList>
            <consortium name="The International Brachypodium Initiative"/>
            <person name="Lucas S."/>
            <person name="Harmon-Smith M."/>
            <person name="Lail K."/>
            <person name="Tice H."/>
            <person name="Grimwood J."/>
            <person name="Bruce D."/>
            <person name="Barry K."/>
            <person name="Shu S."/>
            <person name="Lindquist E."/>
            <person name="Wang M."/>
            <person name="Pitluck S."/>
            <person name="Vogel J.P."/>
            <person name="Garvin D.F."/>
            <person name="Mockler T.C."/>
            <person name="Schmutz J."/>
            <person name="Rokhsar D."/>
            <person name="Bevan M.W."/>
        </authorList>
    </citation>
    <scope>NUCLEOTIDE SEQUENCE</scope>
    <source>
        <strain evidence="3">Bd21</strain>
    </source>
</reference>
<feature type="chain" id="PRO_5014095054" evidence="2">
    <location>
        <begin position="22"/>
        <end position="162"/>
    </location>
</feature>
<evidence type="ECO:0000256" key="2">
    <source>
        <dbReference type="SAM" id="SignalP"/>
    </source>
</evidence>
<dbReference type="STRING" id="15368.I1I4S4"/>
<gene>
    <name evidence="4" type="primary">LOC100831139</name>
    <name evidence="3" type="ORF">BRADI_3g29000v3</name>
</gene>